<evidence type="ECO:0000313" key="4">
    <source>
        <dbReference type="Proteomes" id="UP000196151"/>
    </source>
</evidence>
<sequence length="179" mass="19563">MKKTWIVGLSVLFLVGCSGEKQEETEASSSSVQSSQTTQQKKIEEKSSKSSSISSQMNEALPLDQHSDSAVANDSSESVTIDSSEVNESVDVNAVTPAPLRGTWMGNNDEVDIEFTITENTIISNGQTYAVTDFSQSGNTYTIYWDIDSVANPGNPQPFIYTYSPETDELSNSIVFHRK</sequence>
<reference evidence="3" key="3">
    <citation type="submission" date="2024-03" db="EMBL/GenBank/DDBJ databases">
        <title>The Genome Sequence of Enterococcus sp. DIV0238c.</title>
        <authorList>
            <consortium name="The Broad Institute Genomics Platform"/>
            <consortium name="The Broad Institute Microbial Omics Core"/>
            <consortium name="The Broad Institute Genomic Center for Infectious Diseases"/>
            <person name="Earl A."/>
            <person name="Manson A."/>
            <person name="Gilmore M."/>
            <person name="Schwartman J."/>
            <person name="Shea T."/>
            <person name="Abouelleil A."/>
            <person name="Cao P."/>
            <person name="Chapman S."/>
            <person name="Cusick C."/>
            <person name="Young S."/>
            <person name="Neafsey D."/>
            <person name="Nusbaum C."/>
            <person name="Birren B."/>
        </authorList>
    </citation>
    <scope>NUCLEOTIDE SEQUENCE</scope>
    <source>
        <strain evidence="3">9D6_DIV0238</strain>
    </source>
</reference>
<feature type="compositionally biased region" description="Low complexity" evidence="1">
    <location>
        <begin position="27"/>
        <end position="40"/>
    </location>
</feature>
<keyword evidence="4" id="KW-1185">Reference proteome</keyword>
<reference evidence="3" key="2">
    <citation type="submission" date="2017-05" db="EMBL/GenBank/DDBJ databases">
        <authorList>
            <consortium name="The Broad Institute Genomics Platform"/>
            <consortium name="The Broad Institute Genomic Center for Infectious Diseases"/>
            <person name="Earl A."/>
            <person name="Manson A."/>
            <person name="Schwartman J."/>
            <person name="Gilmore M."/>
            <person name="Abouelleil A."/>
            <person name="Cao P."/>
            <person name="Chapman S."/>
            <person name="Cusick C."/>
            <person name="Shea T."/>
            <person name="Young S."/>
            <person name="Neafsey D."/>
            <person name="Nusbaum C."/>
            <person name="Birren B."/>
        </authorList>
    </citation>
    <scope>NUCLEOTIDE SEQUENCE</scope>
    <source>
        <strain evidence="3">9D6_DIV0238</strain>
    </source>
</reference>
<dbReference type="EMBL" id="NIBQ01000002">
    <property type="protein sequence ID" value="OUZ32759.1"/>
    <property type="molecule type" value="Genomic_DNA"/>
</dbReference>
<dbReference type="OrthoDB" id="2194754at2"/>
<organism evidence="2">
    <name type="scientific">Candidatus Enterococcus dunnyi</name>
    <dbReference type="NCBI Taxonomy" id="1834192"/>
    <lineage>
        <taxon>Bacteria</taxon>
        <taxon>Bacillati</taxon>
        <taxon>Bacillota</taxon>
        <taxon>Bacilli</taxon>
        <taxon>Lactobacillales</taxon>
        <taxon>Enterococcaceae</taxon>
        <taxon>Enterococcus</taxon>
    </lineage>
</organism>
<evidence type="ECO:0000313" key="3">
    <source>
        <dbReference type="EMBL" id="WYJ94107.1"/>
    </source>
</evidence>
<accession>A0A200J7F3</accession>
<protein>
    <submittedName>
        <fullName evidence="2">Uncharacterized protein</fullName>
    </submittedName>
</protein>
<dbReference type="PROSITE" id="PS51257">
    <property type="entry name" value="PROKAR_LIPOPROTEIN"/>
    <property type="match status" value="1"/>
</dbReference>
<evidence type="ECO:0000256" key="1">
    <source>
        <dbReference type="SAM" id="MobiDB-lite"/>
    </source>
</evidence>
<dbReference type="RefSeq" id="WP_087640605.1">
    <property type="nucleotide sequence ID" value="NZ_CP147246.1"/>
</dbReference>
<feature type="compositionally biased region" description="Polar residues" evidence="1">
    <location>
        <begin position="68"/>
        <end position="84"/>
    </location>
</feature>
<feature type="region of interest" description="Disordered" evidence="1">
    <location>
        <begin position="20"/>
        <end position="57"/>
    </location>
</feature>
<dbReference type="EMBL" id="CP147246">
    <property type="protein sequence ID" value="WYJ94107.1"/>
    <property type="molecule type" value="Genomic_DNA"/>
</dbReference>
<feature type="region of interest" description="Disordered" evidence="1">
    <location>
        <begin position="65"/>
        <end position="84"/>
    </location>
</feature>
<dbReference type="AlphaFoldDB" id="A0A200J7F3"/>
<proteinExistence type="predicted"/>
<evidence type="ECO:0000313" key="2">
    <source>
        <dbReference type="EMBL" id="OUZ32759.1"/>
    </source>
</evidence>
<reference evidence="2" key="1">
    <citation type="submission" date="2017-05" db="EMBL/GenBank/DDBJ databases">
        <title>The Genome Sequence of Enterococcus sp. 9D6_DIV0238.</title>
        <authorList>
            <consortium name="The Broad Institute Genomics Platform"/>
            <consortium name="The Broad Institute Genomic Center for Infectious Diseases"/>
            <person name="Earl A."/>
            <person name="Manson A."/>
            <person name="Schwartman J."/>
            <person name="Gilmore M."/>
            <person name="Abouelleil A."/>
            <person name="Cao P."/>
            <person name="Chapman S."/>
            <person name="Cusick C."/>
            <person name="Shea T."/>
            <person name="Young S."/>
            <person name="Neafsey D."/>
            <person name="Nusbaum C."/>
            <person name="Birren B."/>
        </authorList>
    </citation>
    <scope>NUCLEOTIDE SEQUENCE [LARGE SCALE GENOMIC DNA]</scope>
    <source>
        <strain evidence="2">9D6_DIV0238</strain>
    </source>
</reference>
<name>A0A200J7F3_9ENTE</name>
<dbReference type="Proteomes" id="UP000196151">
    <property type="component" value="Chromosome"/>
</dbReference>
<gene>
    <name evidence="2" type="ORF">A5889_001468</name>
    <name evidence="3" type="ORF">A5889_001609</name>
</gene>